<accession>X1BGR8</accession>
<feature type="non-terminal residue" evidence="1">
    <location>
        <position position="1"/>
    </location>
</feature>
<protein>
    <submittedName>
        <fullName evidence="1">Uncharacterized protein</fullName>
    </submittedName>
</protein>
<sequence>KHPATLEFFHARKVLKSGLRSQCKICDRKDQATYRKTQQGKLNHNLSAAKRRKTIAGHLRNIFGNILYRCGNIKCRAYKYYGGRGIQNKFKSSDEFVDYVINVLKVDPRGLQIDRIDNNGHYEKGNIRFVTCKENCNNKRRQ</sequence>
<dbReference type="EMBL" id="BART01020944">
    <property type="protein sequence ID" value="GAG94210.1"/>
    <property type="molecule type" value="Genomic_DNA"/>
</dbReference>
<evidence type="ECO:0000313" key="1">
    <source>
        <dbReference type="EMBL" id="GAG94210.1"/>
    </source>
</evidence>
<name>X1BGR8_9ZZZZ</name>
<comment type="caution">
    <text evidence="1">The sequence shown here is derived from an EMBL/GenBank/DDBJ whole genome shotgun (WGS) entry which is preliminary data.</text>
</comment>
<proteinExistence type="predicted"/>
<gene>
    <name evidence="1" type="ORF">S01H4_38781</name>
</gene>
<organism evidence="1">
    <name type="scientific">marine sediment metagenome</name>
    <dbReference type="NCBI Taxonomy" id="412755"/>
    <lineage>
        <taxon>unclassified sequences</taxon>
        <taxon>metagenomes</taxon>
        <taxon>ecological metagenomes</taxon>
    </lineage>
</organism>
<reference evidence="1" key="1">
    <citation type="journal article" date="2014" name="Front. Microbiol.">
        <title>High frequency of phylogenetically diverse reductive dehalogenase-homologous genes in deep subseafloor sedimentary metagenomes.</title>
        <authorList>
            <person name="Kawai M."/>
            <person name="Futagami T."/>
            <person name="Toyoda A."/>
            <person name="Takaki Y."/>
            <person name="Nishi S."/>
            <person name="Hori S."/>
            <person name="Arai W."/>
            <person name="Tsubouchi T."/>
            <person name="Morono Y."/>
            <person name="Uchiyama I."/>
            <person name="Ito T."/>
            <person name="Fujiyama A."/>
            <person name="Inagaki F."/>
            <person name="Takami H."/>
        </authorList>
    </citation>
    <scope>NUCLEOTIDE SEQUENCE</scope>
    <source>
        <strain evidence="1">Expedition CK06-06</strain>
    </source>
</reference>
<dbReference type="AlphaFoldDB" id="X1BGR8"/>